<comment type="caution">
    <text evidence="1">The sequence shown here is derived from an EMBL/GenBank/DDBJ whole genome shotgun (WGS) entry which is preliminary data.</text>
</comment>
<evidence type="ECO:0000313" key="1">
    <source>
        <dbReference type="EMBL" id="KAF3571468.1"/>
    </source>
</evidence>
<dbReference type="EMBL" id="QGKX02000095">
    <property type="protein sequence ID" value="KAF3571468.1"/>
    <property type="molecule type" value="Genomic_DNA"/>
</dbReference>
<dbReference type="AlphaFoldDB" id="A0A8S9REV1"/>
<dbReference type="Proteomes" id="UP000712600">
    <property type="component" value="Unassembled WGS sequence"/>
</dbReference>
<gene>
    <name evidence="1" type="ORF">F2Q69_00059200</name>
</gene>
<protein>
    <submittedName>
        <fullName evidence="1">Uncharacterized protein</fullName>
    </submittedName>
</protein>
<proteinExistence type="predicted"/>
<organism evidence="1 2">
    <name type="scientific">Brassica cretica</name>
    <name type="common">Mustard</name>
    <dbReference type="NCBI Taxonomy" id="69181"/>
    <lineage>
        <taxon>Eukaryota</taxon>
        <taxon>Viridiplantae</taxon>
        <taxon>Streptophyta</taxon>
        <taxon>Embryophyta</taxon>
        <taxon>Tracheophyta</taxon>
        <taxon>Spermatophyta</taxon>
        <taxon>Magnoliopsida</taxon>
        <taxon>eudicotyledons</taxon>
        <taxon>Gunneridae</taxon>
        <taxon>Pentapetalae</taxon>
        <taxon>rosids</taxon>
        <taxon>malvids</taxon>
        <taxon>Brassicales</taxon>
        <taxon>Brassicaceae</taxon>
        <taxon>Brassiceae</taxon>
        <taxon>Brassica</taxon>
    </lineage>
</organism>
<evidence type="ECO:0000313" key="2">
    <source>
        <dbReference type="Proteomes" id="UP000712600"/>
    </source>
</evidence>
<name>A0A8S9REV1_BRACR</name>
<accession>A0A8S9REV1</accession>
<sequence>MSQNQRASDHVLPSCFDPKSFETPTGQTVIKTELVAHSVDPKEADVYWMVKCGQEIPLTVSWLPPKLSNDRVDGCTSHSHPLYLKVIRRFCRIPDSVEF</sequence>
<reference evidence="1" key="1">
    <citation type="submission" date="2019-12" db="EMBL/GenBank/DDBJ databases">
        <title>Genome sequencing and annotation of Brassica cretica.</title>
        <authorList>
            <person name="Studholme D.J."/>
            <person name="Sarris P."/>
        </authorList>
    </citation>
    <scope>NUCLEOTIDE SEQUENCE</scope>
    <source>
        <strain evidence="1">PFS-109/04</strain>
        <tissue evidence="1">Leaf</tissue>
    </source>
</reference>